<organism evidence="2">
    <name type="scientific">marine sediment metagenome</name>
    <dbReference type="NCBI Taxonomy" id="412755"/>
    <lineage>
        <taxon>unclassified sequences</taxon>
        <taxon>metagenomes</taxon>
        <taxon>ecological metagenomes</taxon>
    </lineage>
</organism>
<dbReference type="InterPro" id="IPR030395">
    <property type="entry name" value="GP_PDE_dom"/>
</dbReference>
<dbReference type="GO" id="GO:0006629">
    <property type="term" value="P:lipid metabolic process"/>
    <property type="evidence" value="ECO:0007669"/>
    <property type="project" value="InterPro"/>
</dbReference>
<dbReference type="PANTHER" id="PTHR46211">
    <property type="entry name" value="GLYCEROPHOSPHORYL DIESTER PHOSPHODIESTERASE"/>
    <property type="match status" value="1"/>
</dbReference>
<dbReference type="PANTHER" id="PTHR46211:SF14">
    <property type="entry name" value="GLYCEROPHOSPHODIESTER PHOSPHODIESTERASE"/>
    <property type="match status" value="1"/>
</dbReference>
<name>A0A0F9FU02_9ZZZZ</name>
<sequence length="247" mass="29095">MNQEFLFISYRGTRTDFDENTIGAFKKAIEYGSNYIEFDVRETKDEKFIIFHDTTLDRTTTSSGLLRNFNYEDIREIRTRINNFQIPLLSEVLLGLKGETKFIIELKEENLREKIPKLIKKYSLLEECIFSGRILRDLRFIKKNNPEITTCFNITKGVDLKLNDFLNLGENKKIRFKPDLISLKSTLISVKFIKICHKNGILSLAWDFLQFKDSLYYIKLLIKMGIDGILFDDHKNIPQIRSWIDSI</sequence>
<accession>A0A0F9FU02</accession>
<reference evidence="2" key="1">
    <citation type="journal article" date="2015" name="Nature">
        <title>Complex archaea that bridge the gap between prokaryotes and eukaryotes.</title>
        <authorList>
            <person name="Spang A."/>
            <person name="Saw J.H."/>
            <person name="Jorgensen S.L."/>
            <person name="Zaremba-Niedzwiedzka K."/>
            <person name="Martijn J."/>
            <person name="Lind A.E."/>
            <person name="van Eijk R."/>
            <person name="Schleper C."/>
            <person name="Guy L."/>
            <person name="Ettema T.J."/>
        </authorList>
    </citation>
    <scope>NUCLEOTIDE SEQUENCE</scope>
</reference>
<protein>
    <recommendedName>
        <fullName evidence="1">GP-PDE domain-containing protein</fullName>
    </recommendedName>
</protein>
<feature type="domain" description="GP-PDE" evidence="1">
    <location>
        <begin position="5"/>
        <end position="241"/>
    </location>
</feature>
<comment type="caution">
    <text evidence="2">The sequence shown here is derived from an EMBL/GenBank/DDBJ whole genome shotgun (WGS) entry which is preliminary data.</text>
</comment>
<gene>
    <name evidence="2" type="ORF">LCGC14_1909630</name>
</gene>
<dbReference type="EMBL" id="LAZR01020147">
    <property type="protein sequence ID" value="KKL89944.1"/>
    <property type="molecule type" value="Genomic_DNA"/>
</dbReference>
<dbReference type="Gene3D" id="3.20.20.190">
    <property type="entry name" value="Phosphatidylinositol (PI) phosphodiesterase"/>
    <property type="match status" value="1"/>
</dbReference>
<evidence type="ECO:0000259" key="1">
    <source>
        <dbReference type="PROSITE" id="PS51704"/>
    </source>
</evidence>
<dbReference type="PROSITE" id="PS51704">
    <property type="entry name" value="GP_PDE"/>
    <property type="match status" value="1"/>
</dbReference>
<dbReference type="SUPFAM" id="SSF51695">
    <property type="entry name" value="PLC-like phosphodiesterases"/>
    <property type="match status" value="1"/>
</dbReference>
<proteinExistence type="predicted"/>
<dbReference type="PROSITE" id="PS50007">
    <property type="entry name" value="PIPLC_X_DOMAIN"/>
    <property type="match status" value="1"/>
</dbReference>
<dbReference type="AlphaFoldDB" id="A0A0F9FU02"/>
<evidence type="ECO:0000313" key="2">
    <source>
        <dbReference type="EMBL" id="KKL89944.1"/>
    </source>
</evidence>
<dbReference type="InterPro" id="IPR017946">
    <property type="entry name" value="PLC-like_Pdiesterase_TIM-brl"/>
</dbReference>
<dbReference type="Pfam" id="PF03009">
    <property type="entry name" value="GDPD"/>
    <property type="match status" value="1"/>
</dbReference>
<dbReference type="GO" id="GO:0008081">
    <property type="term" value="F:phosphoric diester hydrolase activity"/>
    <property type="evidence" value="ECO:0007669"/>
    <property type="project" value="InterPro"/>
</dbReference>